<reference evidence="1 2" key="1">
    <citation type="journal article" date="2011" name="J. Bacteriol.">
        <title>Genome sequence of 'Pedosphaera parvula' Ellin514, an aerobic Verrucomicrobial isolate from pasture soil.</title>
        <authorList>
            <person name="Kant R."/>
            <person name="van Passel M.W."/>
            <person name="Sangwan P."/>
            <person name="Palva A."/>
            <person name="Lucas S."/>
            <person name="Copeland A."/>
            <person name="Lapidus A."/>
            <person name="Glavina Del Rio T."/>
            <person name="Dalin E."/>
            <person name="Tice H."/>
            <person name="Bruce D."/>
            <person name="Goodwin L."/>
            <person name="Pitluck S."/>
            <person name="Chertkov O."/>
            <person name="Larimer F.W."/>
            <person name="Land M.L."/>
            <person name="Hauser L."/>
            <person name="Brettin T.S."/>
            <person name="Detter J.C."/>
            <person name="Han S."/>
            <person name="de Vos W.M."/>
            <person name="Janssen P.H."/>
            <person name="Smidt H."/>
        </authorList>
    </citation>
    <scope>NUCLEOTIDE SEQUENCE [LARGE SCALE GENOMIC DNA]</scope>
    <source>
        <strain evidence="1 2">Ellin514</strain>
    </source>
</reference>
<name>B9XEJ8_PEDPL</name>
<protein>
    <submittedName>
        <fullName evidence="1">Uncharacterized protein</fullName>
    </submittedName>
</protein>
<evidence type="ECO:0000313" key="1">
    <source>
        <dbReference type="EMBL" id="EEF61712.1"/>
    </source>
</evidence>
<comment type="caution">
    <text evidence="1">The sequence shown here is derived from an EMBL/GenBank/DDBJ whole genome shotgun (WGS) entry which is preliminary data.</text>
</comment>
<dbReference type="Proteomes" id="UP000003688">
    <property type="component" value="Unassembled WGS sequence"/>
</dbReference>
<proteinExistence type="predicted"/>
<keyword evidence="2" id="KW-1185">Reference proteome</keyword>
<evidence type="ECO:0000313" key="2">
    <source>
        <dbReference type="Proteomes" id="UP000003688"/>
    </source>
</evidence>
<dbReference type="STRING" id="320771.Cflav_PD4752"/>
<organism evidence="1 2">
    <name type="scientific">Pedosphaera parvula (strain Ellin514)</name>
    <dbReference type="NCBI Taxonomy" id="320771"/>
    <lineage>
        <taxon>Bacteria</taxon>
        <taxon>Pseudomonadati</taxon>
        <taxon>Verrucomicrobiota</taxon>
        <taxon>Pedosphaerae</taxon>
        <taxon>Pedosphaerales</taxon>
        <taxon>Pedosphaeraceae</taxon>
        <taxon>Pedosphaera</taxon>
    </lineage>
</organism>
<dbReference type="EMBL" id="ABOX02000008">
    <property type="protein sequence ID" value="EEF61712.1"/>
    <property type="molecule type" value="Genomic_DNA"/>
</dbReference>
<sequence>MFLPTPVIPNVDASTVTDVGLSNIKADYVQILLMHLLTALLLCRQTQ</sequence>
<accession>B9XEJ8</accession>
<dbReference type="AlphaFoldDB" id="B9XEJ8"/>
<gene>
    <name evidence="1" type="ORF">Cflav_PD4752</name>
</gene>